<feature type="domain" description="N-acetyltransferase" evidence="1">
    <location>
        <begin position="10"/>
        <end position="177"/>
    </location>
</feature>
<gene>
    <name evidence="2" type="ORF">MUO15_09970</name>
</gene>
<dbReference type="RefSeq" id="WP_245035520.1">
    <property type="nucleotide sequence ID" value="NZ_CP095075.1"/>
</dbReference>
<dbReference type="PANTHER" id="PTHR43441:SF12">
    <property type="entry name" value="RIBOSOMAL N-ACETYLTRANSFERASE YDAF-RELATED"/>
    <property type="match status" value="1"/>
</dbReference>
<evidence type="ECO:0000313" key="2">
    <source>
        <dbReference type="EMBL" id="UOR13731.1"/>
    </source>
</evidence>
<accession>A0ABY4HG08</accession>
<dbReference type="InterPro" id="IPR051908">
    <property type="entry name" value="Ribosomal_N-acetyltransferase"/>
</dbReference>
<name>A0ABY4HG08_9BACI</name>
<protein>
    <submittedName>
        <fullName evidence="2">GNAT family N-acetyltransferase</fullName>
    </submittedName>
</protein>
<dbReference type="PROSITE" id="PS51186">
    <property type="entry name" value="GNAT"/>
    <property type="match status" value="1"/>
</dbReference>
<dbReference type="SUPFAM" id="SSF55729">
    <property type="entry name" value="Acyl-CoA N-acyltransferases (Nat)"/>
    <property type="match status" value="1"/>
</dbReference>
<dbReference type="Gene3D" id="3.40.630.30">
    <property type="match status" value="1"/>
</dbReference>
<dbReference type="Proteomes" id="UP000830326">
    <property type="component" value="Chromosome"/>
</dbReference>
<organism evidence="2 3">
    <name type="scientific">Halobacillus amylolyticus</name>
    <dbReference type="NCBI Taxonomy" id="2932259"/>
    <lineage>
        <taxon>Bacteria</taxon>
        <taxon>Bacillati</taxon>
        <taxon>Bacillota</taxon>
        <taxon>Bacilli</taxon>
        <taxon>Bacillales</taxon>
        <taxon>Bacillaceae</taxon>
        <taxon>Halobacillus</taxon>
    </lineage>
</organism>
<proteinExistence type="predicted"/>
<evidence type="ECO:0000259" key="1">
    <source>
        <dbReference type="PROSITE" id="PS51186"/>
    </source>
</evidence>
<sequence>MFTLNVDTDLSLKLLEKEDAKELFALVDGSRDSLRRWLPWVDSMKQEKDYEPVIEMWLKQSASHDGFQAGILYKNKLAGMAGFHGIDWSNQKTSIGYWLSEKYQGYGVMTKVVKALVNYAFENYKLNRVEIQCGVDNQKSNGIPKRLGFKQEGMIRDGEFLYDHYHDCVLYGILSREWEAKGQTK</sequence>
<dbReference type="EMBL" id="CP095075">
    <property type="protein sequence ID" value="UOR13731.1"/>
    <property type="molecule type" value="Genomic_DNA"/>
</dbReference>
<dbReference type="Pfam" id="PF13302">
    <property type="entry name" value="Acetyltransf_3"/>
    <property type="match status" value="1"/>
</dbReference>
<evidence type="ECO:0000313" key="3">
    <source>
        <dbReference type="Proteomes" id="UP000830326"/>
    </source>
</evidence>
<reference evidence="2" key="1">
    <citation type="submission" date="2022-04" db="EMBL/GenBank/DDBJ databases">
        <title>Halobacillus sp. isolated from saltern.</title>
        <authorList>
            <person name="Won M."/>
            <person name="Lee C.-M."/>
            <person name="Woen H.-Y."/>
            <person name="Kwon S.-W."/>
        </authorList>
    </citation>
    <scope>NUCLEOTIDE SEQUENCE</scope>
    <source>
        <strain evidence="2">SSHM10-5</strain>
    </source>
</reference>
<keyword evidence="3" id="KW-1185">Reference proteome</keyword>
<dbReference type="PANTHER" id="PTHR43441">
    <property type="entry name" value="RIBOSOMAL-PROTEIN-SERINE ACETYLTRANSFERASE"/>
    <property type="match status" value="1"/>
</dbReference>
<dbReference type="InterPro" id="IPR000182">
    <property type="entry name" value="GNAT_dom"/>
</dbReference>
<dbReference type="InterPro" id="IPR016181">
    <property type="entry name" value="Acyl_CoA_acyltransferase"/>
</dbReference>